<keyword evidence="1" id="KW-0805">Transcription regulation</keyword>
<evidence type="ECO:0000256" key="2">
    <source>
        <dbReference type="ARBA" id="ARBA00023125"/>
    </source>
</evidence>
<sequence length="300" mass="34227">MFPQLEPYQEKRLPDNQIKHPIHCHMEYSPPMNRIANPHFHDAIELLYSFSGSTRVFVSGQSFIMEPGDLMIINSNEVHAIYAEEGDHVNYIVLKLGPEVLYSTSRSLFESKYIVPFTMAKSSPQTLLKQAEISQTTIPSTISKIEQEFSAKDYGYDFAIRIHICAIFLAVLRHWRKSGISVGLNDAINDEDVQLMRDVFSLLETKYTSLLTAKEAAHHCNLSYSYFSRKIKNVTGRSFTELLNYVRITEAEKLLTTTSLSITEVAGTVGYSSTSYFISQFKQAKHISPLRFKKLILHRA</sequence>
<dbReference type="PROSITE" id="PS01124">
    <property type="entry name" value="HTH_ARAC_FAMILY_2"/>
    <property type="match status" value="1"/>
</dbReference>
<dbReference type="InterPro" id="IPR009057">
    <property type="entry name" value="Homeodomain-like_sf"/>
</dbReference>
<protein>
    <submittedName>
        <fullName evidence="5">AraC-like DNA-binding protein</fullName>
    </submittedName>
</protein>
<name>A0ABS2SWU9_9BACI</name>
<dbReference type="Proteomes" id="UP001179280">
    <property type="component" value="Unassembled WGS sequence"/>
</dbReference>
<dbReference type="SUPFAM" id="SSF51215">
    <property type="entry name" value="Regulatory protein AraC"/>
    <property type="match status" value="1"/>
</dbReference>
<dbReference type="SUPFAM" id="SSF46689">
    <property type="entry name" value="Homeodomain-like"/>
    <property type="match status" value="1"/>
</dbReference>
<dbReference type="Gene3D" id="2.60.120.10">
    <property type="entry name" value="Jelly Rolls"/>
    <property type="match status" value="1"/>
</dbReference>
<keyword evidence="2" id="KW-0238">DNA-binding</keyword>
<dbReference type="InterPro" id="IPR014710">
    <property type="entry name" value="RmlC-like_jellyroll"/>
</dbReference>
<dbReference type="InterPro" id="IPR018060">
    <property type="entry name" value="HTH_AraC"/>
</dbReference>
<dbReference type="PANTHER" id="PTHR43280">
    <property type="entry name" value="ARAC-FAMILY TRANSCRIPTIONAL REGULATOR"/>
    <property type="match status" value="1"/>
</dbReference>
<organism evidence="5 6">
    <name type="scientific">Shouchella xiaoxiensis</name>
    <dbReference type="NCBI Taxonomy" id="766895"/>
    <lineage>
        <taxon>Bacteria</taxon>
        <taxon>Bacillati</taxon>
        <taxon>Bacillota</taxon>
        <taxon>Bacilli</taxon>
        <taxon>Bacillales</taxon>
        <taxon>Bacillaceae</taxon>
        <taxon>Shouchella</taxon>
    </lineage>
</organism>
<dbReference type="SMART" id="SM00342">
    <property type="entry name" value="HTH_ARAC"/>
    <property type="match status" value="1"/>
</dbReference>
<evidence type="ECO:0000313" key="6">
    <source>
        <dbReference type="Proteomes" id="UP001179280"/>
    </source>
</evidence>
<gene>
    <name evidence="5" type="ORF">JOC54_003288</name>
</gene>
<feature type="domain" description="HTH araC/xylS-type" evidence="4">
    <location>
        <begin position="197"/>
        <end position="295"/>
    </location>
</feature>
<evidence type="ECO:0000313" key="5">
    <source>
        <dbReference type="EMBL" id="MBM7840008.1"/>
    </source>
</evidence>
<evidence type="ECO:0000259" key="4">
    <source>
        <dbReference type="PROSITE" id="PS01124"/>
    </source>
</evidence>
<reference evidence="5" key="1">
    <citation type="submission" date="2021-01" db="EMBL/GenBank/DDBJ databases">
        <title>Genomic Encyclopedia of Type Strains, Phase IV (KMG-IV): sequencing the most valuable type-strain genomes for metagenomic binning, comparative biology and taxonomic classification.</title>
        <authorList>
            <person name="Goeker M."/>
        </authorList>
    </citation>
    <scope>NUCLEOTIDE SEQUENCE</scope>
    <source>
        <strain evidence="5">DSM 21943</strain>
    </source>
</reference>
<dbReference type="InterPro" id="IPR037923">
    <property type="entry name" value="HTH-like"/>
</dbReference>
<dbReference type="Pfam" id="PF12833">
    <property type="entry name" value="HTH_18"/>
    <property type="match status" value="1"/>
</dbReference>
<dbReference type="Gene3D" id="1.10.10.60">
    <property type="entry name" value="Homeodomain-like"/>
    <property type="match status" value="2"/>
</dbReference>
<dbReference type="InterPro" id="IPR003313">
    <property type="entry name" value="AraC-bd"/>
</dbReference>
<comment type="caution">
    <text evidence="5">The sequence shown here is derived from an EMBL/GenBank/DDBJ whole genome shotgun (WGS) entry which is preliminary data.</text>
</comment>
<proteinExistence type="predicted"/>
<evidence type="ECO:0000256" key="3">
    <source>
        <dbReference type="ARBA" id="ARBA00023163"/>
    </source>
</evidence>
<accession>A0ABS2SWU9</accession>
<keyword evidence="3" id="KW-0804">Transcription</keyword>
<dbReference type="RefSeq" id="WP_204467405.1">
    <property type="nucleotide sequence ID" value="NZ_JAFBCV010000011.1"/>
</dbReference>
<dbReference type="EMBL" id="JAFBCV010000011">
    <property type="protein sequence ID" value="MBM7840008.1"/>
    <property type="molecule type" value="Genomic_DNA"/>
</dbReference>
<evidence type="ECO:0000256" key="1">
    <source>
        <dbReference type="ARBA" id="ARBA00023015"/>
    </source>
</evidence>
<dbReference type="PANTHER" id="PTHR43280:SF2">
    <property type="entry name" value="HTH-TYPE TRANSCRIPTIONAL REGULATOR EXSA"/>
    <property type="match status" value="1"/>
</dbReference>
<keyword evidence="6" id="KW-1185">Reference proteome</keyword>
<dbReference type="Pfam" id="PF02311">
    <property type="entry name" value="AraC_binding"/>
    <property type="match status" value="1"/>
</dbReference>